<dbReference type="AlphaFoldDB" id="A0AAV2F7P7"/>
<gene>
    <name evidence="2" type="ORF">LTRI10_LOCUS34584</name>
</gene>
<name>A0AAV2F7P7_9ROSI</name>
<evidence type="ECO:0000259" key="1">
    <source>
        <dbReference type="Pfam" id="PF03732"/>
    </source>
</evidence>
<proteinExistence type="predicted"/>
<protein>
    <recommendedName>
        <fullName evidence="1">Retrotransposon gag domain-containing protein</fullName>
    </recommendedName>
</protein>
<organism evidence="2 3">
    <name type="scientific">Linum trigynum</name>
    <dbReference type="NCBI Taxonomy" id="586398"/>
    <lineage>
        <taxon>Eukaryota</taxon>
        <taxon>Viridiplantae</taxon>
        <taxon>Streptophyta</taxon>
        <taxon>Embryophyta</taxon>
        <taxon>Tracheophyta</taxon>
        <taxon>Spermatophyta</taxon>
        <taxon>Magnoliopsida</taxon>
        <taxon>eudicotyledons</taxon>
        <taxon>Gunneridae</taxon>
        <taxon>Pentapetalae</taxon>
        <taxon>rosids</taxon>
        <taxon>fabids</taxon>
        <taxon>Malpighiales</taxon>
        <taxon>Linaceae</taxon>
        <taxon>Linum</taxon>
    </lineage>
</organism>
<feature type="domain" description="Retrotransposon gag" evidence="1">
    <location>
        <begin position="141"/>
        <end position="228"/>
    </location>
</feature>
<reference evidence="2 3" key="1">
    <citation type="submission" date="2024-04" db="EMBL/GenBank/DDBJ databases">
        <authorList>
            <person name="Fracassetti M."/>
        </authorList>
    </citation>
    <scope>NUCLEOTIDE SEQUENCE [LARGE SCALE GENOMIC DNA]</scope>
</reference>
<accession>A0AAV2F7P7</accession>
<evidence type="ECO:0000313" key="3">
    <source>
        <dbReference type="Proteomes" id="UP001497516"/>
    </source>
</evidence>
<dbReference type="InterPro" id="IPR005162">
    <property type="entry name" value="Retrotrans_gag_dom"/>
</dbReference>
<dbReference type="PANTHER" id="PTHR33223:SF11">
    <property type="entry name" value="ELEMENT PROTEIN, PUTATIVE-RELATED"/>
    <property type="match status" value="1"/>
</dbReference>
<keyword evidence="3" id="KW-1185">Reference proteome</keyword>
<dbReference type="PANTHER" id="PTHR33223">
    <property type="entry name" value="CCHC-TYPE DOMAIN-CONTAINING PROTEIN"/>
    <property type="match status" value="1"/>
</dbReference>
<dbReference type="EMBL" id="OZ034819">
    <property type="protein sequence ID" value="CAL1394057.1"/>
    <property type="molecule type" value="Genomic_DNA"/>
</dbReference>
<evidence type="ECO:0000313" key="2">
    <source>
        <dbReference type="EMBL" id="CAL1394057.1"/>
    </source>
</evidence>
<dbReference type="Proteomes" id="UP001497516">
    <property type="component" value="Chromosome 6"/>
</dbReference>
<sequence>MTRSQSGDLLPLDQELERTCRNFKRALKARLAAEEALAQLQITEEEEMGHPQDHDVVLPEEQTMGSYWTARAADMRSPIQHPHVQANNFEVSTSVITMLRSSADFRGKEGKCPRSHLRRLHELIDGIKINGVPADAIQLRYFPFTLEGPAKEWLDTRPPGSITMFANIVDKFLTRYHPPSKTADLQKQITHFAQDEDETIRDAWERYNSLFPRCPNHGFNDAFKVDTFDHALFPEDKQLIDSVCGGNMLTKTPPQLNQLFEEMAENGYDWGTARRSRRAPSRDVHYVGTHSSDLVQVVSKLVSAIDHSGMISGTGQQQAMLCHWYESTHHTVEDCQAMKESTTP</sequence>
<dbReference type="Pfam" id="PF03732">
    <property type="entry name" value="Retrotrans_gag"/>
    <property type="match status" value="1"/>
</dbReference>